<organism evidence="3 4">
    <name type="scientific">Haloferula chungangensis</name>
    <dbReference type="NCBI Taxonomy" id="1048331"/>
    <lineage>
        <taxon>Bacteria</taxon>
        <taxon>Pseudomonadati</taxon>
        <taxon>Verrucomicrobiota</taxon>
        <taxon>Verrucomicrobiia</taxon>
        <taxon>Verrucomicrobiales</taxon>
        <taxon>Verrucomicrobiaceae</taxon>
        <taxon>Haloferula</taxon>
    </lineage>
</organism>
<dbReference type="Pfam" id="PF13229">
    <property type="entry name" value="Beta_helix"/>
    <property type="match status" value="1"/>
</dbReference>
<dbReference type="RefSeq" id="WP_379711804.1">
    <property type="nucleotide sequence ID" value="NZ_JBHTBS010000004.1"/>
</dbReference>
<dbReference type="Proteomes" id="UP001596472">
    <property type="component" value="Unassembled WGS sequence"/>
</dbReference>
<dbReference type="NCBIfam" id="NF041518">
    <property type="entry name" value="choice_anch_Q"/>
    <property type="match status" value="2"/>
</dbReference>
<keyword evidence="4" id="KW-1185">Reference proteome</keyword>
<dbReference type="SMART" id="SM00710">
    <property type="entry name" value="PbH1"/>
    <property type="match status" value="12"/>
</dbReference>
<dbReference type="SUPFAM" id="SSF51126">
    <property type="entry name" value="Pectin lyase-like"/>
    <property type="match status" value="2"/>
</dbReference>
<proteinExistence type="predicted"/>
<feature type="region of interest" description="Disordered" evidence="1">
    <location>
        <begin position="482"/>
        <end position="508"/>
    </location>
</feature>
<dbReference type="InterPro" id="IPR011050">
    <property type="entry name" value="Pectin_lyase_fold/virulence"/>
</dbReference>
<evidence type="ECO:0000313" key="4">
    <source>
        <dbReference type="Proteomes" id="UP001596472"/>
    </source>
</evidence>
<evidence type="ECO:0000256" key="1">
    <source>
        <dbReference type="SAM" id="MobiDB-lite"/>
    </source>
</evidence>
<dbReference type="EMBL" id="JBHTBS010000004">
    <property type="protein sequence ID" value="MFC7337482.1"/>
    <property type="molecule type" value="Genomic_DNA"/>
</dbReference>
<dbReference type="PANTHER" id="PTHR11319:SF35">
    <property type="entry name" value="OUTER MEMBRANE PROTEIN PMPC-RELATED"/>
    <property type="match status" value="1"/>
</dbReference>
<evidence type="ECO:0000259" key="2">
    <source>
        <dbReference type="Pfam" id="PF13229"/>
    </source>
</evidence>
<sequence>MSTTSAKKHSCRRRSVLPSRTQCRALRRRAQQSLRYWKFITHCFTSQRRRQSRSLFAFFKRMRTAFGALAFAFWLPAVAQAETFTVTTASDISAADDGQLTLREAIHSANESPGPDTIDFVEELSGEVLTLAQGELVISDDLAIDASSLAEAPIIDADQKSRLINVTAPEGNLELTHLTLRNGMVTDEDDSGYAEGGGILFDSRGELTLRASTLSGCIVRGGYYSSATGGGIHSAYGAITLTDSTLSKNSAGGFQAYGYGGGIFSSTGAISLTDSSLSGNSTTGGSSYGGGIYSNTGAVTLINSTLSDNTATGDHNSSGGGINFFQGTATIINSTISGNSASGDRSRGGGIQFSRGSVTITNSTLSGNAAIGNESDGGGIYSFVLGAVILTSSTVSENSAGSAGGIQSNGRLQVTNSIVAENSASGSFPDLKPPADPANNLEVSHCLIGNSSGVRLNQAKVNLNNITDVDPLLGPLADNGGPTQTHALDPRSPAIDQGNATGPDQRGFPRIDNPFVSNAAGGSGSDIGAFERSAAVFVSNANDVTDEDFSEGNLTLREAISLANESPDTHEVFFSDELSGEVLTLTQGELVITYDLTIDASGLTVAPIIDADQKSRVMHFTAPEGDLALIGLSLRNGKVAVSGSRSEARGGGILFESSGELTLSDSTLSGNSVSGRFSNGGAISSDAGAVTLTNTSLSGNSATGESYGYGGGIHSRSGAVTLSDSTLSGNSATGDYAYGGGINTRTGVVTLTKSTLSENSAAGAYADGGGVNTGSGEVTLSNSSFSKNSAAGYYAYGGGINTRWGEVTLTNSTFSENSAAGNFAFGGGICTNSGAISLTRSTLNGNSATESGGWGYAYGGGISNWQGEVTLINSTLSENSAAGYSAFGGGIQTSSGAIALTNSIVAGNSASDSSPDLMSPDNPASSLSLSHSLIGNSSGARLDEAKLNLNNLTDIDPMLAPLADNGGPTWTMLPFPGSPVINAGTTTGLSTDQRGFAHIGVPDMGAVEYQGSSDLSLVFDTDSDGDGNAYGVEQALGTDPFLADANSSRNLLAPTFNSEGQPVLSFGISDAAALGTLWMLERTTDLVTFEEIYRFDGSTHFDFEDNPIDIESTANGLTITDLAPPSGGAFYRFKTILANDE</sequence>
<dbReference type="InterPro" id="IPR006626">
    <property type="entry name" value="PbH1"/>
</dbReference>
<dbReference type="InterPro" id="IPR059226">
    <property type="entry name" value="Choice_anch_Q_dom"/>
</dbReference>
<feature type="domain" description="Right handed beta helix" evidence="2">
    <location>
        <begin position="291"/>
        <end position="454"/>
    </location>
</feature>
<evidence type="ECO:0000313" key="3">
    <source>
        <dbReference type="EMBL" id="MFC7337482.1"/>
    </source>
</evidence>
<accession>A0ABW2L546</accession>
<dbReference type="PANTHER" id="PTHR11319">
    <property type="entry name" value="G PROTEIN-COUPLED RECEPTOR-RELATED"/>
    <property type="match status" value="1"/>
</dbReference>
<protein>
    <submittedName>
        <fullName evidence="3">Choice-of-anchor Q domain-containing protein</fullName>
    </submittedName>
</protein>
<reference evidence="4" key="1">
    <citation type="journal article" date="2019" name="Int. J. Syst. Evol. Microbiol.">
        <title>The Global Catalogue of Microorganisms (GCM) 10K type strain sequencing project: providing services to taxonomists for standard genome sequencing and annotation.</title>
        <authorList>
            <consortium name="The Broad Institute Genomics Platform"/>
            <consortium name="The Broad Institute Genome Sequencing Center for Infectious Disease"/>
            <person name="Wu L."/>
            <person name="Ma J."/>
        </authorList>
    </citation>
    <scope>NUCLEOTIDE SEQUENCE [LARGE SCALE GENOMIC DNA]</scope>
    <source>
        <strain evidence="4">CGMCC 4.1467</strain>
    </source>
</reference>
<comment type="caution">
    <text evidence="3">The sequence shown here is derived from an EMBL/GenBank/DDBJ whole genome shotgun (WGS) entry which is preliminary data.</text>
</comment>
<gene>
    <name evidence="3" type="ORF">ACFQY0_09870</name>
</gene>
<name>A0ABW2L546_9BACT</name>
<dbReference type="Gene3D" id="2.160.20.10">
    <property type="entry name" value="Single-stranded right-handed beta-helix, Pectin lyase-like"/>
    <property type="match status" value="2"/>
</dbReference>
<dbReference type="InterPro" id="IPR039448">
    <property type="entry name" value="Beta_helix"/>
</dbReference>
<dbReference type="InterPro" id="IPR012334">
    <property type="entry name" value="Pectin_lyas_fold"/>
</dbReference>